<evidence type="ECO:0000256" key="1">
    <source>
        <dbReference type="SAM" id="SignalP"/>
    </source>
</evidence>
<feature type="chain" id="PRO_5038973294" description="Lipoprotein" evidence="1">
    <location>
        <begin position="24"/>
        <end position="78"/>
    </location>
</feature>
<name>A0A9D2VGG8_9BURK</name>
<keyword evidence="5" id="KW-1185">Reference proteome</keyword>
<proteinExistence type="predicted"/>
<reference evidence="3 5" key="1">
    <citation type="submission" date="2020-03" db="EMBL/GenBank/DDBJ databases">
        <title>Genomic Encyclopedia of Type Strains, Phase IV (KMG-IV): sequencing the most valuable type-strain genomes for metagenomic binning, comparative biology and taxonomic classification.</title>
        <authorList>
            <person name="Goeker M."/>
        </authorList>
    </citation>
    <scope>NUCLEOTIDE SEQUENCE [LARGE SCALE GENOMIC DNA]</scope>
    <source>
        <strain evidence="3 5">DSM 26613</strain>
    </source>
</reference>
<reference evidence="2" key="3">
    <citation type="submission" date="2021-09" db="EMBL/GenBank/DDBJ databases">
        <authorList>
            <person name="Gilroy R."/>
        </authorList>
    </citation>
    <scope>NUCLEOTIDE SEQUENCE</scope>
    <source>
        <strain evidence="2">CHK175-13533</strain>
    </source>
</reference>
<dbReference type="Proteomes" id="UP000700248">
    <property type="component" value="Unassembled WGS sequence"/>
</dbReference>
<evidence type="ECO:0000313" key="4">
    <source>
        <dbReference type="Proteomes" id="UP000700248"/>
    </source>
</evidence>
<keyword evidence="1" id="KW-0732">Signal</keyword>
<evidence type="ECO:0000313" key="5">
    <source>
        <dbReference type="Proteomes" id="UP000783934"/>
    </source>
</evidence>
<evidence type="ECO:0000313" key="3">
    <source>
        <dbReference type="EMBL" id="NJB64099.1"/>
    </source>
</evidence>
<dbReference type="AlphaFoldDB" id="A0A9D2VGG8"/>
<dbReference type="Proteomes" id="UP000783934">
    <property type="component" value="Unassembled WGS sequence"/>
</dbReference>
<organism evidence="2 4">
    <name type="scientific">Paenalcaligenes hominis</name>
    <dbReference type="NCBI Taxonomy" id="643674"/>
    <lineage>
        <taxon>Bacteria</taxon>
        <taxon>Pseudomonadati</taxon>
        <taxon>Pseudomonadota</taxon>
        <taxon>Betaproteobacteria</taxon>
        <taxon>Burkholderiales</taxon>
        <taxon>Alcaligenaceae</taxon>
        <taxon>Paenalcaligenes</taxon>
    </lineage>
</organism>
<comment type="caution">
    <text evidence="2">The sequence shown here is derived from an EMBL/GenBank/DDBJ whole genome shotgun (WGS) entry which is preliminary data.</text>
</comment>
<dbReference type="RefSeq" id="WP_167660344.1">
    <property type="nucleotide sequence ID" value="NZ_BMCQ01000002.1"/>
</dbReference>
<protein>
    <recommendedName>
        <fullName evidence="6">Lipoprotein</fullName>
    </recommendedName>
</protein>
<dbReference type="EMBL" id="DYTQ01000071">
    <property type="protein sequence ID" value="HJH24090.1"/>
    <property type="molecule type" value="Genomic_DNA"/>
</dbReference>
<dbReference type="EMBL" id="JAATIZ010000001">
    <property type="protein sequence ID" value="NJB64099.1"/>
    <property type="molecule type" value="Genomic_DNA"/>
</dbReference>
<gene>
    <name evidence="3" type="ORF">GGR41_000320</name>
    <name evidence="2" type="ORF">K8U84_06000</name>
</gene>
<evidence type="ECO:0008006" key="6">
    <source>
        <dbReference type="Google" id="ProtNLM"/>
    </source>
</evidence>
<sequence length="78" mass="8969">MRQTTIWAGLGLVLFLLAGCASSPKSTTQTQRYQCKLNPQSCMYEGAYEYDEEAYAEQRAKELNKASARKIKRRGSWW</sequence>
<accession>A0A9D2VGG8</accession>
<dbReference type="PROSITE" id="PS51257">
    <property type="entry name" value="PROKAR_LIPOPROTEIN"/>
    <property type="match status" value="1"/>
</dbReference>
<reference evidence="2" key="2">
    <citation type="journal article" date="2021" name="PeerJ">
        <title>Extensive microbial diversity within the chicken gut microbiome revealed by metagenomics and culture.</title>
        <authorList>
            <person name="Gilroy R."/>
            <person name="Ravi A."/>
            <person name="Getino M."/>
            <person name="Pursley I."/>
            <person name="Horton D.L."/>
            <person name="Alikhan N.F."/>
            <person name="Baker D."/>
            <person name="Gharbi K."/>
            <person name="Hall N."/>
            <person name="Watson M."/>
            <person name="Adriaenssens E.M."/>
            <person name="Foster-Nyarko E."/>
            <person name="Jarju S."/>
            <person name="Secka A."/>
            <person name="Antonio M."/>
            <person name="Oren A."/>
            <person name="Chaudhuri R.R."/>
            <person name="La Ragione R."/>
            <person name="Hildebrand F."/>
            <person name="Pallen M.J."/>
        </authorList>
    </citation>
    <scope>NUCLEOTIDE SEQUENCE</scope>
    <source>
        <strain evidence="2">CHK175-13533</strain>
    </source>
</reference>
<feature type="signal peptide" evidence="1">
    <location>
        <begin position="1"/>
        <end position="23"/>
    </location>
</feature>
<evidence type="ECO:0000313" key="2">
    <source>
        <dbReference type="EMBL" id="HJH24090.1"/>
    </source>
</evidence>